<reference evidence="2 3" key="1">
    <citation type="submission" date="2009-05" db="EMBL/GenBank/DDBJ databases">
        <title>The draft genome of Acidovorax delafieldii 2AN.</title>
        <authorList>
            <consortium name="US DOE Joint Genome Institute (JGI-PGF)"/>
            <person name="Lucas S."/>
            <person name="Copeland A."/>
            <person name="Lapidus A."/>
            <person name="Glavina del Rio T."/>
            <person name="Tice H."/>
            <person name="Bruce D."/>
            <person name="Goodwin L."/>
            <person name="Pitluck S."/>
            <person name="Larimer F."/>
            <person name="Land M.L."/>
            <person name="Hauser L."/>
            <person name="Shelobolina E.S."/>
            <person name="Picardal F."/>
            <person name="Roden E."/>
            <person name="Emerson D."/>
        </authorList>
    </citation>
    <scope>NUCLEOTIDE SEQUENCE [LARGE SCALE GENOMIC DNA]</scope>
    <source>
        <strain evidence="2 3">2AN</strain>
    </source>
</reference>
<dbReference type="AlphaFoldDB" id="C5T9I9"/>
<evidence type="ECO:0000313" key="3">
    <source>
        <dbReference type="Proteomes" id="UP000003856"/>
    </source>
</evidence>
<dbReference type="Proteomes" id="UP000003856">
    <property type="component" value="Unassembled WGS sequence"/>
</dbReference>
<feature type="domain" description="Alanine racemase N-terminal" evidence="1">
    <location>
        <begin position="26"/>
        <end position="84"/>
    </location>
</feature>
<dbReference type="InterPro" id="IPR001608">
    <property type="entry name" value="Ala_racemase_N"/>
</dbReference>
<dbReference type="SUPFAM" id="SSF51419">
    <property type="entry name" value="PLP-binding barrel"/>
    <property type="match status" value="1"/>
</dbReference>
<feature type="non-terminal residue" evidence="2">
    <location>
        <position position="85"/>
    </location>
</feature>
<organism evidence="2 3">
    <name type="scientific">Acidovorax delafieldii 2AN</name>
    <dbReference type="NCBI Taxonomy" id="573060"/>
    <lineage>
        <taxon>Bacteria</taxon>
        <taxon>Pseudomonadati</taxon>
        <taxon>Pseudomonadota</taxon>
        <taxon>Betaproteobacteria</taxon>
        <taxon>Burkholderiales</taxon>
        <taxon>Comamonadaceae</taxon>
        <taxon>Acidovorax</taxon>
    </lineage>
</organism>
<dbReference type="InterPro" id="IPR029066">
    <property type="entry name" value="PLP-binding_barrel"/>
</dbReference>
<dbReference type="Pfam" id="PF01168">
    <property type="entry name" value="Ala_racemase_N"/>
    <property type="match status" value="1"/>
</dbReference>
<dbReference type="EMBL" id="ACQT01000195">
    <property type="protein sequence ID" value="EER58850.1"/>
    <property type="molecule type" value="Genomic_DNA"/>
</dbReference>
<dbReference type="PANTHER" id="PTHR28004">
    <property type="entry name" value="ZGC:162816-RELATED"/>
    <property type="match status" value="1"/>
</dbReference>
<dbReference type="GO" id="GO:0036088">
    <property type="term" value="P:D-serine catabolic process"/>
    <property type="evidence" value="ECO:0007669"/>
    <property type="project" value="TreeGrafter"/>
</dbReference>
<name>C5T9I9_ACIDE</name>
<evidence type="ECO:0000259" key="1">
    <source>
        <dbReference type="Pfam" id="PF01168"/>
    </source>
</evidence>
<gene>
    <name evidence="2" type="ORF">AcdelDRAFT_3569</name>
</gene>
<dbReference type="InterPro" id="IPR051466">
    <property type="entry name" value="D-amino_acid_metab_enzyme"/>
</dbReference>
<protein>
    <submittedName>
        <fullName evidence="2">Alanine racemase domain-containing protein</fullName>
    </submittedName>
</protein>
<dbReference type="PANTHER" id="PTHR28004:SF2">
    <property type="entry name" value="D-SERINE DEHYDRATASE"/>
    <property type="match status" value="1"/>
</dbReference>
<evidence type="ECO:0000313" key="2">
    <source>
        <dbReference type="EMBL" id="EER58850.1"/>
    </source>
</evidence>
<proteinExistence type="predicted"/>
<dbReference type="GO" id="GO:0008721">
    <property type="term" value="F:D-serine ammonia-lyase activity"/>
    <property type="evidence" value="ECO:0007669"/>
    <property type="project" value="TreeGrafter"/>
</dbReference>
<comment type="caution">
    <text evidence="2">The sequence shown here is derived from an EMBL/GenBank/DDBJ whole genome shotgun (WGS) entry which is preliminary data.</text>
</comment>
<keyword evidence="3" id="KW-1185">Reference proteome</keyword>
<dbReference type="PATRIC" id="fig|573060.9.peg.1415"/>
<dbReference type="Gene3D" id="3.20.20.10">
    <property type="entry name" value="Alanine racemase"/>
    <property type="match status" value="1"/>
</dbReference>
<sequence>MKPLPEALKASIGLRVDLIDTPSLVVDLDAMERNIQRMADFARKHRVRWRPHAKMHKSAEIALLLQQAGATGACVQKVAEAEALA</sequence>
<dbReference type="RefSeq" id="WP_005799261.1">
    <property type="nucleotide sequence ID" value="NZ_ACQT01000195.1"/>
</dbReference>
<accession>C5T9I9</accession>